<keyword evidence="1" id="KW-0472">Membrane</keyword>
<evidence type="ECO:0000313" key="2">
    <source>
        <dbReference type="EMBL" id="QHU02783.1"/>
    </source>
</evidence>
<dbReference type="AlphaFoldDB" id="A0A6C0JBR5"/>
<dbReference type="EMBL" id="MN740363">
    <property type="protein sequence ID" value="QHU02783.1"/>
    <property type="molecule type" value="Genomic_DNA"/>
</dbReference>
<name>A0A6C0JBR5_9ZZZZ</name>
<keyword evidence="1" id="KW-0812">Transmembrane</keyword>
<keyword evidence="1" id="KW-1133">Transmembrane helix</keyword>
<feature type="transmembrane region" description="Helical" evidence="1">
    <location>
        <begin position="12"/>
        <end position="31"/>
    </location>
</feature>
<organism evidence="2">
    <name type="scientific">viral metagenome</name>
    <dbReference type="NCBI Taxonomy" id="1070528"/>
    <lineage>
        <taxon>unclassified sequences</taxon>
        <taxon>metagenomes</taxon>
        <taxon>organismal metagenomes</taxon>
    </lineage>
</organism>
<accession>A0A6C0JBR5</accession>
<reference evidence="2" key="1">
    <citation type="journal article" date="2020" name="Nature">
        <title>Giant virus diversity and host interactions through global metagenomics.</title>
        <authorList>
            <person name="Schulz F."/>
            <person name="Roux S."/>
            <person name="Paez-Espino D."/>
            <person name="Jungbluth S."/>
            <person name="Walsh D.A."/>
            <person name="Denef V.J."/>
            <person name="McMahon K.D."/>
            <person name="Konstantinidis K.T."/>
            <person name="Eloe-Fadrosh E.A."/>
            <person name="Kyrpides N.C."/>
            <person name="Woyke T."/>
        </authorList>
    </citation>
    <scope>NUCLEOTIDE SEQUENCE</scope>
    <source>
        <strain evidence="2">GVMAG-M-3300025880-76</strain>
    </source>
</reference>
<proteinExistence type="predicted"/>
<sequence length="238" mass="27319">MIKSIIQKNSYIVNTGISLVIIILSLVLLYLCLQNNNEGFTIDNGSVFKEQCATTLIQEGSKIYLFNKEIPEEEGVNPLVFDSLDEYVDFVNWQRKQGLACPVLALQSEYDTQGNKVYKRRATIEEPSVTYAKSILNKNETRPKVAKLIDASRDSAVYNQNMFAGFDPDNLYIGEFTPLDKMYNSLEKSSTNAMDKNWGGSHYTIEALNEMKRKKKDRNQEFSPKFIYKENAIRTYKK</sequence>
<evidence type="ECO:0000256" key="1">
    <source>
        <dbReference type="SAM" id="Phobius"/>
    </source>
</evidence>
<protein>
    <submittedName>
        <fullName evidence="2">Uncharacterized protein</fullName>
    </submittedName>
</protein>